<dbReference type="GO" id="GO:0009055">
    <property type="term" value="F:electron transfer activity"/>
    <property type="evidence" value="ECO:0007669"/>
    <property type="project" value="InterPro"/>
</dbReference>
<evidence type="ECO:0000256" key="3">
    <source>
        <dbReference type="ARBA" id="ARBA00023004"/>
    </source>
</evidence>
<dbReference type="Proteomes" id="UP000541109">
    <property type="component" value="Unassembled WGS sequence"/>
</dbReference>
<feature type="signal peptide" evidence="5">
    <location>
        <begin position="1"/>
        <end position="17"/>
    </location>
</feature>
<comment type="caution">
    <text evidence="7">The sequence shown here is derived from an EMBL/GenBank/DDBJ whole genome shotgun (WGS) entry which is preliminary data.</text>
</comment>
<gene>
    <name evidence="7" type="ORF">H2509_15545</name>
</gene>
<keyword evidence="5" id="KW-0732">Signal</keyword>
<dbReference type="GO" id="GO:0046872">
    <property type="term" value="F:metal ion binding"/>
    <property type="evidence" value="ECO:0007669"/>
    <property type="project" value="UniProtKB-KW"/>
</dbReference>
<evidence type="ECO:0000256" key="1">
    <source>
        <dbReference type="ARBA" id="ARBA00022617"/>
    </source>
</evidence>
<proteinExistence type="predicted"/>
<keyword evidence="2 4" id="KW-0479">Metal-binding</keyword>
<dbReference type="EMBL" id="JACFXV010000063">
    <property type="protein sequence ID" value="MBA5778542.1"/>
    <property type="molecule type" value="Genomic_DNA"/>
</dbReference>
<keyword evidence="8" id="KW-1185">Reference proteome</keyword>
<dbReference type="InterPro" id="IPR009056">
    <property type="entry name" value="Cyt_c-like_dom"/>
</dbReference>
<accession>A0A839AHZ9</accession>
<name>A0A839AHZ9_9HYPH</name>
<evidence type="ECO:0000256" key="4">
    <source>
        <dbReference type="PROSITE-ProRule" id="PRU00433"/>
    </source>
</evidence>
<evidence type="ECO:0000256" key="2">
    <source>
        <dbReference type="ARBA" id="ARBA00022723"/>
    </source>
</evidence>
<dbReference type="SUPFAM" id="SSF46626">
    <property type="entry name" value="Cytochrome c"/>
    <property type="match status" value="1"/>
</dbReference>
<evidence type="ECO:0000313" key="8">
    <source>
        <dbReference type="Proteomes" id="UP000541109"/>
    </source>
</evidence>
<feature type="chain" id="PRO_5032773024" evidence="5">
    <location>
        <begin position="18"/>
        <end position="99"/>
    </location>
</feature>
<dbReference type="Pfam" id="PF13442">
    <property type="entry name" value="Cytochrome_CBB3"/>
    <property type="match status" value="1"/>
</dbReference>
<organism evidence="7 8">
    <name type="scientific">Stappia albiluteola</name>
    <dbReference type="NCBI Taxonomy" id="2758565"/>
    <lineage>
        <taxon>Bacteria</taxon>
        <taxon>Pseudomonadati</taxon>
        <taxon>Pseudomonadota</taxon>
        <taxon>Alphaproteobacteria</taxon>
        <taxon>Hyphomicrobiales</taxon>
        <taxon>Stappiaceae</taxon>
        <taxon>Stappia</taxon>
    </lineage>
</organism>
<evidence type="ECO:0000256" key="5">
    <source>
        <dbReference type="SAM" id="SignalP"/>
    </source>
</evidence>
<dbReference type="PROSITE" id="PS51007">
    <property type="entry name" value="CYTC"/>
    <property type="match status" value="1"/>
</dbReference>
<dbReference type="AlphaFoldDB" id="A0A839AHZ9"/>
<reference evidence="7 8" key="1">
    <citation type="submission" date="2020-07" db="EMBL/GenBank/DDBJ databases">
        <title>Stappia sp., F7233, whole genome shotgun sequencing project.</title>
        <authorList>
            <person name="Jiang S."/>
            <person name="Liu Z.W."/>
            <person name="Du Z.J."/>
        </authorList>
    </citation>
    <scope>NUCLEOTIDE SEQUENCE [LARGE SCALE GENOMIC DNA]</scope>
    <source>
        <strain evidence="7 8">F7233</strain>
    </source>
</reference>
<protein>
    <submittedName>
        <fullName evidence="7">Cytochrome c</fullName>
    </submittedName>
</protein>
<evidence type="ECO:0000313" key="7">
    <source>
        <dbReference type="EMBL" id="MBA5778542.1"/>
    </source>
</evidence>
<dbReference type="GO" id="GO:0020037">
    <property type="term" value="F:heme binding"/>
    <property type="evidence" value="ECO:0007669"/>
    <property type="project" value="InterPro"/>
</dbReference>
<keyword evidence="3 4" id="KW-0408">Iron</keyword>
<evidence type="ECO:0000259" key="6">
    <source>
        <dbReference type="PROSITE" id="PS51007"/>
    </source>
</evidence>
<feature type="domain" description="Cytochrome c" evidence="6">
    <location>
        <begin position="19"/>
        <end position="98"/>
    </location>
</feature>
<sequence length="99" mass="10564">MVLAAFSTAPAALPALAAGDAFEGEKLARTWCAACHVVADDQQRGSEAVPSFAAIAASPGRTEENLQVFLVDPHPKMPDMNLSRREIADLVAYILNQKK</sequence>
<dbReference type="InterPro" id="IPR036909">
    <property type="entry name" value="Cyt_c-like_dom_sf"/>
</dbReference>
<dbReference type="Gene3D" id="1.10.760.10">
    <property type="entry name" value="Cytochrome c-like domain"/>
    <property type="match status" value="1"/>
</dbReference>
<keyword evidence="1 4" id="KW-0349">Heme</keyword>